<proteinExistence type="inferred from homology"/>
<dbReference type="InterPro" id="IPR043519">
    <property type="entry name" value="NT_sf"/>
</dbReference>
<dbReference type="Pfam" id="PF02824">
    <property type="entry name" value="TGS"/>
    <property type="match status" value="1"/>
</dbReference>
<dbReference type="OrthoDB" id="9805041at2"/>
<dbReference type="SMART" id="SM00954">
    <property type="entry name" value="RelA_SpoT"/>
    <property type="match status" value="1"/>
</dbReference>
<evidence type="ECO:0000256" key="2">
    <source>
        <dbReference type="SAM" id="MobiDB-lite"/>
    </source>
</evidence>
<feature type="domain" description="ACT" evidence="3">
    <location>
        <begin position="676"/>
        <end position="752"/>
    </location>
</feature>
<dbReference type="AlphaFoldDB" id="A0A2S9YTN2"/>
<dbReference type="InterPro" id="IPR007685">
    <property type="entry name" value="RelA_SpoT"/>
</dbReference>
<dbReference type="Pfam" id="PF13291">
    <property type="entry name" value="ACT_4"/>
    <property type="match status" value="1"/>
</dbReference>
<comment type="caution">
    <text evidence="5">The sequence shown here is derived from an EMBL/GenBank/DDBJ whole genome shotgun (WGS) entry which is preliminary data.</text>
</comment>
<dbReference type="InterPro" id="IPR045600">
    <property type="entry name" value="RelA/SpoT_AH_RIS"/>
</dbReference>
<dbReference type="Gene3D" id="3.30.70.260">
    <property type="match status" value="1"/>
</dbReference>
<dbReference type="InterPro" id="IPR012676">
    <property type="entry name" value="TGS-like"/>
</dbReference>
<feature type="domain" description="TGS" evidence="4">
    <location>
        <begin position="418"/>
        <end position="479"/>
    </location>
</feature>
<dbReference type="InterPro" id="IPR004811">
    <property type="entry name" value="RelA/Spo_fam"/>
</dbReference>
<keyword evidence="5" id="KW-0418">Kinase</keyword>
<dbReference type="Gene3D" id="3.10.20.30">
    <property type="match status" value="1"/>
</dbReference>
<dbReference type="GO" id="GO:0008893">
    <property type="term" value="F:guanosine-3',5'-bis(diphosphate) 3'-diphosphatase activity"/>
    <property type="evidence" value="ECO:0007669"/>
    <property type="project" value="TreeGrafter"/>
</dbReference>
<dbReference type="GO" id="GO:0015949">
    <property type="term" value="P:nucleobase-containing small molecule interconversion"/>
    <property type="evidence" value="ECO:0007669"/>
    <property type="project" value="UniProtKB-ARBA"/>
</dbReference>
<dbReference type="Pfam" id="PF19296">
    <property type="entry name" value="RelA_AH_RIS"/>
    <property type="match status" value="1"/>
</dbReference>
<dbReference type="PANTHER" id="PTHR21262:SF31">
    <property type="entry name" value="GTP PYROPHOSPHOKINASE"/>
    <property type="match status" value="1"/>
</dbReference>
<dbReference type="SUPFAM" id="SSF81271">
    <property type="entry name" value="TGS-like"/>
    <property type="match status" value="1"/>
</dbReference>
<dbReference type="GO" id="GO:0042594">
    <property type="term" value="P:response to starvation"/>
    <property type="evidence" value="ECO:0007669"/>
    <property type="project" value="TreeGrafter"/>
</dbReference>
<organism evidence="5 6">
    <name type="scientific">Enhygromyxa salina</name>
    <dbReference type="NCBI Taxonomy" id="215803"/>
    <lineage>
        <taxon>Bacteria</taxon>
        <taxon>Pseudomonadati</taxon>
        <taxon>Myxococcota</taxon>
        <taxon>Polyangia</taxon>
        <taxon>Nannocystales</taxon>
        <taxon>Nannocystaceae</taxon>
        <taxon>Enhygromyxa</taxon>
    </lineage>
</organism>
<dbReference type="InterPro" id="IPR012675">
    <property type="entry name" value="Beta-grasp_dom_sf"/>
</dbReference>
<dbReference type="GO" id="GO:0008728">
    <property type="term" value="F:GTP diphosphokinase activity"/>
    <property type="evidence" value="ECO:0007669"/>
    <property type="project" value="UniProtKB-EC"/>
</dbReference>
<dbReference type="SUPFAM" id="SSF81301">
    <property type="entry name" value="Nucleotidyltransferase"/>
    <property type="match status" value="1"/>
</dbReference>
<dbReference type="CDD" id="cd01668">
    <property type="entry name" value="TGS_RSH"/>
    <property type="match status" value="1"/>
</dbReference>
<dbReference type="CDD" id="cd05399">
    <property type="entry name" value="NT_Rel-Spo_like"/>
    <property type="match status" value="1"/>
</dbReference>
<evidence type="ECO:0000259" key="3">
    <source>
        <dbReference type="PROSITE" id="PS51671"/>
    </source>
</evidence>
<dbReference type="CDD" id="cd04876">
    <property type="entry name" value="ACT_RelA-SpoT"/>
    <property type="match status" value="1"/>
</dbReference>
<dbReference type="RefSeq" id="WP_106088789.1">
    <property type="nucleotide sequence ID" value="NZ_PVNL01000041.1"/>
</dbReference>
<evidence type="ECO:0000256" key="1">
    <source>
        <dbReference type="RuleBase" id="RU003847"/>
    </source>
</evidence>
<dbReference type="Gene3D" id="1.10.3210.10">
    <property type="entry name" value="Hypothetical protein af1432"/>
    <property type="match status" value="1"/>
</dbReference>
<protein>
    <submittedName>
        <fullName evidence="5">GTP pyrophosphokinase</fullName>
        <ecNumber evidence="5">2.7.6.5</ecNumber>
    </submittedName>
</protein>
<dbReference type="PROSITE" id="PS51880">
    <property type="entry name" value="TGS"/>
    <property type="match status" value="1"/>
</dbReference>
<name>A0A2S9YTN2_9BACT</name>
<dbReference type="EMBL" id="PVNL01000041">
    <property type="protein sequence ID" value="PRQ08475.1"/>
    <property type="molecule type" value="Genomic_DNA"/>
</dbReference>
<dbReference type="SUPFAM" id="SSF109604">
    <property type="entry name" value="HD-domain/PDEase-like"/>
    <property type="match status" value="1"/>
</dbReference>
<dbReference type="FunFam" id="3.30.460.10:FF:000001">
    <property type="entry name" value="GTP pyrophosphokinase RelA"/>
    <property type="match status" value="1"/>
</dbReference>
<comment type="function">
    <text evidence="1">In eubacteria ppGpp (guanosine 3'-diphosphate 5'-diphosphate) is a mediator of the stringent response that coordinates a variety of cellular activities in response to changes in nutritional abundance.</text>
</comment>
<dbReference type="PROSITE" id="PS51671">
    <property type="entry name" value="ACT"/>
    <property type="match status" value="1"/>
</dbReference>
<gene>
    <name evidence="5" type="primary">relA_1</name>
    <name evidence="5" type="ORF">ENSA7_17610</name>
</gene>
<dbReference type="Pfam" id="PF04607">
    <property type="entry name" value="RelA_SpoT"/>
    <property type="match status" value="1"/>
</dbReference>
<dbReference type="InterPro" id="IPR002912">
    <property type="entry name" value="ACT_dom"/>
</dbReference>
<dbReference type="InterPro" id="IPR045865">
    <property type="entry name" value="ACT-like_dom_sf"/>
</dbReference>
<dbReference type="EC" id="2.7.6.5" evidence="5"/>
<dbReference type="Gene3D" id="3.30.460.10">
    <property type="entry name" value="Beta Polymerase, domain 2"/>
    <property type="match status" value="1"/>
</dbReference>
<dbReference type="Proteomes" id="UP000238823">
    <property type="component" value="Unassembled WGS sequence"/>
</dbReference>
<evidence type="ECO:0000313" key="5">
    <source>
        <dbReference type="EMBL" id="PRQ08475.1"/>
    </source>
</evidence>
<dbReference type="InterPro" id="IPR033655">
    <property type="entry name" value="TGS_RelA/SpoT"/>
</dbReference>
<dbReference type="GO" id="GO:0016301">
    <property type="term" value="F:kinase activity"/>
    <property type="evidence" value="ECO:0007669"/>
    <property type="project" value="UniProtKB-KW"/>
</dbReference>
<evidence type="ECO:0000259" key="4">
    <source>
        <dbReference type="PROSITE" id="PS51880"/>
    </source>
</evidence>
<dbReference type="Pfam" id="PF13328">
    <property type="entry name" value="HD_4"/>
    <property type="match status" value="1"/>
</dbReference>
<dbReference type="SUPFAM" id="SSF55021">
    <property type="entry name" value="ACT-like"/>
    <property type="match status" value="1"/>
</dbReference>
<reference evidence="5 6" key="1">
    <citation type="submission" date="2018-03" db="EMBL/GenBank/DDBJ databases">
        <title>Draft Genome Sequences of the Obligatory Marine Myxobacteria Enhygromyxa salina SWB007.</title>
        <authorList>
            <person name="Poehlein A."/>
            <person name="Moghaddam J.A."/>
            <person name="Harms H."/>
            <person name="Alanjari M."/>
            <person name="Koenig G.M."/>
            <person name="Daniel R."/>
            <person name="Schaeberle T.F."/>
        </authorList>
    </citation>
    <scope>NUCLEOTIDE SEQUENCE [LARGE SCALE GENOMIC DNA]</scope>
    <source>
        <strain evidence="5 6">SWB007</strain>
    </source>
</reference>
<dbReference type="FunFam" id="3.10.20.30:FF:000002">
    <property type="entry name" value="GTP pyrophosphokinase (RelA/SpoT)"/>
    <property type="match status" value="1"/>
</dbReference>
<sequence>MSELDEAPGRRPSKLPAEIIAEILATCREHHGDTLFDVLEAALQRRLALGDRGCARALRRTATLAGLRLDPATLIASSVALIGVGLDGGRDPETSASVGPQPTDPAGLVNELELTRRVEIRGLIDSVERLAAIHWNALDEESAESLRTMFVAMAADVRVVLLTLCDRLEVIRELHLLRDAEPRRRIASETREVFAPLANRLGIWQLKWVLEDLALRELEPEIYADITAKLDTRRDERQRHVDEVVDRLRFELDQVGLIAEVNGRPKHIYSIVKKMRRKRVSFEEIYDVTAVRVIIEADNEAIGKRDCYAALGLAHGLWAPISGEFDDYIARPKPNGYRSLHTAVMGPGGRPLEVQIRTRDMHLFGEFGVAAHWAYKEGKRDASKSQRFNLLRQLVDWQKELVDPRELAEAFKTDLFEDEVHVFTPGGDVIALPEGATPLDFAYRIHTGVGHRTRGAKVNGVMVPLSHTLTTGDRVEILKKKHPEPSRDWLSPHLGYLHTASARQKIRSWFREQDRDQAIASGREALERELIRAGVGKLELPNLDELNRLAVAHDFKAGDDLLAAIGFGDLNPQGLAAEILERQRPEPEPEPEPITSPTETPRDAAGVSLGGVGNIMSQPARCCSPVPGDDVLGWVSRGRGIMIHRRDCPNMVHNQEPERIVEIDWGRKHRHRYPVKLSLEVVDQPGVLRDIADVISNMGINMRATHSSRSKKRPGTQTLTLELEVDQATQIVRALGRLEGLPVVIMARRVAG</sequence>
<dbReference type="GO" id="GO:0015969">
    <property type="term" value="P:guanosine tetraphosphate metabolic process"/>
    <property type="evidence" value="ECO:0007669"/>
    <property type="project" value="InterPro"/>
</dbReference>
<dbReference type="GO" id="GO:0005886">
    <property type="term" value="C:plasma membrane"/>
    <property type="evidence" value="ECO:0007669"/>
    <property type="project" value="TreeGrafter"/>
</dbReference>
<evidence type="ECO:0000313" key="6">
    <source>
        <dbReference type="Proteomes" id="UP000238823"/>
    </source>
</evidence>
<dbReference type="NCBIfam" id="TIGR00691">
    <property type="entry name" value="spoT_relA"/>
    <property type="match status" value="1"/>
</dbReference>
<comment type="similarity">
    <text evidence="1">Belongs to the relA/spoT family.</text>
</comment>
<keyword evidence="5" id="KW-0808">Transferase</keyword>
<accession>A0A2S9YTN2</accession>
<dbReference type="InterPro" id="IPR004095">
    <property type="entry name" value="TGS"/>
</dbReference>
<dbReference type="PANTHER" id="PTHR21262">
    <property type="entry name" value="GUANOSINE-3',5'-BIS DIPHOSPHATE 3'-PYROPHOSPHOHYDROLASE"/>
    <property type="match status" value="1"/>
</dbReference>
<feature type="region of interest" description="Disordered" evidence="2">
    <location>
        <begin position="583"/>
        <end position="603"/>
    </location>
</feature>